<dbReference type="EC" id="6.3.4.4" evidence="7"/>
<dbReference type="SUPFAM" id="SSF52540">
    <property type="entry name" value="P-loop containing nucleoside triphosphate hydrolases"/>
    <property type="match status" value="1"/>
</dbReference>
<proteinExistence type="inferred from homology"/>
<feature type="binding site" evidence="7">
    <location>
        <position position="267"/>
    </location>
    <ligand>
        <name>GTP</name>
        <dbReference type="ChEBI" id="CHEBI:37565"/>
    </ligand>
</feature>
<dbReference type="GO" id="GO:0000287">
    <property type="term" value="F:magnesium ion binding"/>
    <property type="evidence" value="ECO:0007669"/>
    <property type="project" value="UniProtKB-UniRule"/>
</dbReference>
<comment type="caution">
    <text evidence="7">Lacks conserved residue(s) required for the propagation of feature annotation.</text>
</comment>
<sequence>MATIVLGTQWSDEGKGKLVDILSSSASLCIRAQGGNNAGHTIVADGKTLRYHSVPSGLGLANPKCVNLIGAGCVVHVTSFFEELEKLKEAGVETEGRIFIAKGAHVVTDLHQLVDACEEKVLGEGKFGTTGKGIGLAYSTKMNRSGIRMADVLDKELFHKKLIRLTVDFQRRFPNLDYHLSGEAAKFQEYREKLRPFLVEQGPLLRDAKAEGKNILIEGATGFMLDIAKHIPQGVGSGPFPTEQLNAVGEKLQVLGRKFGVTTGRKRRTGWFDGVALRYAHSSNEYTWLNLTKLDVLGGFEEVKVAIAYSHKGNILEDFPESSDVFKDLEVVYETLPG</sequence>
<dbReference type="Gene3D" id="3.40.440.10">
    <property type="entry name" value="Adenylosuccinate Synthetase, subunit A, domain 1"/>
    <property type="match status" value="1"/>
</dbReference>
<dbReference type="InterPro" id="IPR042111">
    <property type="entry name" value="Adenylosuccinate_synth_dom3"/>
</dbReference>
<keyword evidence="2 7" id="KW-0479">Metal-binding</keyword>
<dbReference type="EMBL" id="JASNWA010000006">
    <property type="protein sequence ID" value="KAK3174285.1"/>
    <property type="molecule type" value="Genomic_DNA"/>
</dbReference>
<protein>
    <recommendedName>
        <fullName evidence="7">Adenylosuccinate synthetase</fullName>
        <shortName evidence="7">AMPSase</shortName>
        <shortName evidence="7">AdSS</shortName>
        <ecNumber evidence="7">6.3.4.4</ecNumber>
    </recommendedName>
    <alternativeName>
        <fullName evidence="7">IMP--aspartate ligase</fullName>
    </alternativeName>
</protein>
<keyword evidence="1 7" id="KW-0436">Ligase</keyword>
<comment type="pathway">
    <text evidence="7">Purine metabolism; AMP biosynthesis via de novo pathway; AMP from IMP: step 1/2.</text>
</comment>
<feature type="binding site" evidence="7">
    <location>
        <position position="265"/>
    </location>
    <ligand>
        <name>IMP</name>
        <dbReference type="ChEBI" id="CHEBI:58053"/>
    </ligand>
</feature>
<evidence type="ECO:0000256" key="1">
    <source>
        <dbReference type="ARBA" id="ARBA00022598"/>
    </source>
</evidence>
<feature type="binding site" evidence="7">
    <location>
        <begin position="39"/>
        <end position="41"/>
    </location>
    <ligand>
        <name>GTP</name>
        <dbReference type="ChEBI" id="CHEBI:37565"/>
    </ligand>
</feature>
<dbReference type="InterPro" id="IPR001114">
    <property type="entry name" value="Adenylosuccinate_synthetase"/>
</dbReference>
<evidence type="ECO:0000313" key="9">
    <source>
        <dbReference type="Proteomes" id="UP001276659"/>
    </source>
</evidence>
<dbReference type="GO" id="GO:0005737">
    <property type="term" value="C:cytoplasm"/>
    <property type="evidence" value="ECO:0007669"/>
    <property type="project" value="UniProtKB-SubCell"/>
</dbReference>
<keyword evidence="3 7" id="KW-0547">Nucleotide-binding</keyword>
<evidence type="ECO:0000256" key="6">
    <source>
        <dbReference type="ARBA" id="ARBA00023134"/>
    </source>
</evidence>
<dbReference type="GO" id="GO:0046040">
    <property type="term" value="P:IMP metabolic process"/>
    <property type="evidence" value="ECO:0007669"/>
    <property type="project" value="TreeGrafter"/>
</dbReference>
<keyword evidence="9" id="KW-1185">Reference proteome</keyword>
<dbReference type="GO" id="GO:0005525">
    <property type="term" value="F:GTP binding"/>
    <property type="evidence" value="ECO:0007669"/>
    <property type="project" value="UniProtKB-UniRule"/>
</dbReference>
<dbReference type="PANTHER" id="PTHR11846">
    <property type="entry name" value="ADENYLOSUCCINATE SYNTHETASE"/>
    <property type="match status" value="1"/>
</dbReference>
<comment type="subunit">
    <text evidence="7">Homodimer.</text>
</comment>
<keyword evidence="5 7" id="KW-0460">Magnesium</keyword>
<accession>A0AAE0DLZ9</accession>
<evidence type="ECO:0000313" key="8">
    <source>
        <dbReference type="EMBL" id="KAK3174285.1"/>
    </source>
</evidence>
<evidence type="ECO:0000256" key="5">
    <source>
        <dbReference type="ARBA" id="ARBA00022842"/>
    </source>
</evidence>
<feature type="binding site" evidence="7">
    <location>
        <position position="130"/>
    </location>
    <ligand>
        <name>IMP</name>
        <dbReference type="ChEBI" id="CHEBI:58053"/>
    </ligand>
</feature>
<dbReference type="HAMAP" id="MF_00011">
    <property type="entry name" value="Adenylosucc_synth"/>
    <property type="match status" value="1"/>
</dbReference>
<feature type="binding site" evidence="7">
    <location>
        <position position="144"/>
    </location>
    <ligand>
        <name>IMP</name>
        <dbReference type="ChEBI" id="CHEBI:58053"/>
        <note>ligand shared between dimeric partners</note>
    </ligand>
</feature>
<reference evidence="8" key="1">
    <citation type="submission" date="2022-11" db="EMBL/GenBank/DDBJ databases">
        <title>Chromosomal genome sequence assembly and mating type (MAT) locus characterization of the leprose asexual lichenized fungus Lepraria neglecta (Nyl.) Erichsen.</title>
        <authorList>
            <person name="Allen J.L."/>
            <person name="Pfeffer B."/>
        </authorList>
    </citation>
    <scope>NUCLEOTIDE SEQUENCE</scope>
    <source>
        <strain evidence="8">Allen 5258</strain>
    </source>
</reference>
<keyword evidence="4 7" id="KW-0658">Purine biosynthesis</keyword>
<dbReference type="Gene3D" id="3.90.170.10">
    <property type="entry name" value="Adenylosuccinate Synthetase, subunit A, domain 3"/>
    <property type="match status" value="1"/>
</dbReference>
<keyword evidence="6 7" id="KW-0342">GTP-binding</keyword>
<feature type="binding site" evidence="7">
    <location>
        <begin position="261"/>
        <end position="267"/>
    </location>
    <ligand>
        <name>substrate</name>
    </ligand>
</feature>
<keyword evidence="7" id="KW-0963">Cytoplasm</keyword>
<feature type="binding site" evidence="7">
    <location>
        <position position="39"/>
    </location>
    <ligand>
        <name>Mg(2+)</name>
        <dbReference type="ChEBI" id="CHEBI:18420"/>
    </ligand>
</feature>
<feature type="binding site" evidence="7">
    <location>
        <position position="12"/>
    </location>
    <ligand>
        <name>Mg(2+)</name>
        <dbReference type="ChEBI" id="CHEBI:18420"/>
    </ligand>
</feature>
<comment type="function">
    <text evidence="7">Plays an important role in the de novo pathway and in the salvage pathway of purine nucleotide biosynthesis. Catalyzes the first commited step in the biosynthesis of AMP from IMP.</text>
</comment>
<comment type="catalytic activity">
    <reaction evidence="7">
        <text>IMP + L-aspartate + GTP = N(6)-(1,2-dicarboxyethyl)-AMP + GDP + phosphate + 2 H(+)</text>
        <dbReference type="Rhea" id="RHEA:15753"/>
        <dbReference type="ChEBI" id="CHEBI:15378"/>
        <dbReference type="ChEBI" id="CHEBI:29991"/>
        <dbReference type="ChEBI" id="CHEBI:37565"/>
        <dbReference type="ChEBI" id="CHEBI:43474"/>
        <dbReference type="ChEBI" id="CHEBI:57567"/>
        <dbReference type="ChEBI" id="CHEBI:58053"/>
        <dbReference type="ChEBI" id="CHEBI:58189"/>
        <dbReference type="EC" id="6.3.4.4"/>
    </reaction>
</comment>
<dbReference type="InterPro" id="IPR027417">
    <property type="entry name" value="P-loop_NTPase"/>
</dbReference>
<feature type="binding site" evidence="7">
    <location>
        <begin position="12"/>
        <end position="15"/>
    </location>
    <ligand>
        <name>IMP</name>
        <dbReference type="ChEBI" id="CHEBI:58053"/>
    </ligand>
</feature>
<evidence type="ECO:0000256" key="7">
    <source>
        <dbReference type="HAMAP-Rule" id="MF_03125"/>
    </source>
</evidence>
<feature type="binding site" evidence="7">
    <location>
        <begin position="293"/>
        <end position="295"/>
    </location>
    <ligand>
        <name>GTP</name>
        <dbReference type="ChEBI" id="CHEBI:37565"/>
    </ligand>
</feature>
<evidence type="ECO:0000256" key="4">
    <source>
        <dbReference type="ARBA" id="ARBA00022755"/>
    </source>
</evidence>
<feature type="binding site" evidence="7">
    <location>
        <begin position="37"/>
        <end position="40"/>
    </location>
    <ligand>
        <name>IMP</name>
        <dbReference type="ChEBI" id="CHEBI:58053"/>
    </ligand>
</feature>
<gene>
    <name evidence="8" type="ORF">OEA41_001529</name>
</gene>
<comment type="caution">
    <text evidence="8">The sequence shown here is derived from an EMBL/GenBank/DDBJ whole genome shotgun (WGS) entry which is preliminary data.</text>
</comment>
<dbReference type="InterPro" id="IPR042109">
    <property type="entry name" value="Adenylosuccinate_synth_dom1"/>
</dbReference>
<dbReference type="PANTHER" id="PTHR11846:SF0">
    <property type="entry name" value="ADENYLOSUCCINATE SYNTHETASE"/>
    <property type="match status" value="1"/>
</dbReference>
<organism evidence="8 9">
    <name type="scientific">Lepraria neglecta</name>
    <dbReference type="NCBI Taxonomy" id="209136"/>
    <lineage>
        <taxon>Eukaryota</taxon>
        <taxon>Fungi</taxon>
        <taxon>Dikarya</taxon>
        <taxon>Ascomycota</taxon>
        <taxon>Pezizomycotina</taxon>
        <taxon>Lecanoromycetes</taxon>
        <taxon>OSLEUM clade</taxon>
        <taxon>Lecanoromycetidae</taxon>
        <taxon>Lecanorales</taxon>
        <taxon>Lecanorineae</taxon>
        <taxon>Stereocaulaceae</taxon>
        <taxon>Lepraria</taxon>
    </lineage>
</organism>
<dbReference type="GO" id="GO:0044208">
    <property type="term" value="P:'de novo' AMP biosynthetic process"/>
    <property type="evidence" value="ECO:0007669"/>
    <property type="project" value="UniProtKB-UniRule"/>
</dbReference>
<dbReference type="AlphaFoldDB" id="A0AAE0DLZ9"/>
<feature type="active site" description="Proton acceptor" evidence="7">
    <location>
        <position position="12"/>
    </location>
</feature>
<comment type="subcellular location">
    <subcellularLocation>
        <location evidence="7">Cytoplasm</location>
    </subcellularLocation>
</comment>
<comment type="cofactor">
    <cofactor evidence="7">
        <name>Mg(2+)</name>
        <dbReference type="ChEBI" id="CHEBI:18420"/>
    </cofactor>
    <text evidence="7">Binds 1 Mg(2+) ion per subunit.</text>
</comment>
<dbReference type="Pfam" id="PF00709">
    <property type="entry name" value="Adenylsucc_synt"/>
    <property type="match status" value="2"/>
</dbReference>
<name>A0AAE0DLZ9_9LECA</name>
<dbReference type="GO" id="GO:0004019">
    <property type="term" value="F:adenylosuccinate synthase activity"/>
    <property type="evidence" value="ECO:0007669"/>
    <property type="project" value="UniProtKB-UniRule"/>
</dbReference>
<dbReference type="SMART" id="SM00788">
    <property type="entry name" value="Adenylsucc_synt"/>
    <property type="match status" value="1"/>
</dbReference>
<evidence type="ECO:0000256" key="3">
    <source>
        <dbReference type="ARBA" id="ARBA00022741"/>
    </source>
</evidence>
<feature type="active site" description="Proton donor" evidence="7">
    <location>
        <position position="40"/>
    </location>
</feature>
<evidence type="ECO:0000256" key="2">
    <source>
        <dbReference type="ARBA" id="ARBA00022723"/>
    </source>
</evidence>
<comment type="similarity">
    <text evidence="7">Belongs to the adenylosuccinate synthetase family.</text>
</comment>
<dbReference type="Proteomes" id="UP001276659">
    <property type="component" value="Unassembled WGS sequence"/>
</dbReference>